<gene>
    <name evidence="10 11" type="primary">plsX</name>
    <name evidence="11" type="ORF">WMO66_11545</name>
</gene>
<keyword evidence="5 10" id="KW-0443">Lipid metabolism</keyword>
<dbReference type="GO" id="GO:0043811">
    <property type="term" value="F:phosphate:acyl-[acyl carrier protein] acyltransferase activity"/>
    <property type="evidence" value="ECO:0007669"/>
    <property type="project" value="UniProtKB-EC"/>
</dbReference>
<sequence>MKIILDAMGGDNAPDAVVRGALEAAKEFGVQIVLVGRGADILASMKAQGWDTLPDGVELANAEDVVDMHCDPAAVVKQHPNSSLVLGARMLAQGGGDAFISAGNTGALLTAATLLVKRIRGIRRAAFSPVLPTKDGHAILIDAGANAECTPEFLLQFGCMGSFYAQKALGIESPRVGLLNNGAEDTKGDPLHREAHQLLKRAAEQGTIHFVGNVEARDVPFGAADVIVADGFSGNVLLKTMEGTAMFMSDMMKQMFYRNPLTMLGALLCKKGINGIRKTMDYRETGGSIVIGISRPVIKAHGSSDDAAIRGAIRQAIRAVESGFCEEIRANIGQMILPREEEHAE</sequence>
<dbReference type="Gene3D" id="3.40.718.10">
    <property type="entry name" value="Isopropylmalate Dehydrogenase"/>
    <property type="match status" value="1"/>
</dbReference>
<comment type="subunit">
    <text evidence="9 10">Homodimer. Probably interacts with PlsY.</text>
</comment>
<keyword evidence="3 10" id="KW-0444">Lipid biosynthesis</keyword>
<dbReference type="Pfam" id="PF02504">
    <property type="entry name" value="FA_synthesis"/>
    <property type="match status" value="1"/>
</dbReference>
<keyword evidence="6 10" id="KW-0594">Phospholipid biosynthesis</keyword>
<comment type="subcellular location">
    <subcellularLocation>
        <location evidence="10">Cytoplasm</location>
    </subcellularLocation>
    <text evidence="10">Associated with the membrane possibly through PlsY.</text>
</comment>
<evidence type="ECO:0000256" key="2">
    <source>
        <dbReference type="ARBA" id="ARBA00022490"/>
    </source>
</evidence>
<keyword evidence="12" id="KW-1185">Reference proteome</keyword>
<comment type="caution">
    <text evidence="11">The sequence shown here is derived from an EMBL/GenBank/DDBJ whole genome shotgun (WGS) entry which is preliminary data.</text>
</comment>
<protein>
    <recommendedName>
        <fullName evidence="8 10">Phosphate acyltransferase</fullName>
        <ecNumber evidence="8 10">2.3.1.274</ecNumber>
    </recommendedName>
    <alternativeName>
        <fullName evidence="10">Acyl-ACP phosphotransacylase</fullName>
    </alternativeName>
    <alternativeName>
        <fullName evidence="10">Acyl-[acyl-carrier-protein]--phosphate acyltransferase</fullName>
    </alternativeName>
    <alternativeName>
        <fullName evidence="10">Phosphate-acyl-ACP acyltransferase</fullName>
    </alternativeName>
</protein>
<proteinExistence type="inferred from homology"/>
<comment type="catalytic activity">
    <reaction evidence="1 10">
        <text>a fatty acyl-[ACP] + phosphate = an acyl phosphate + holo-[ACP]</text>
        <dbReference type="Rhea" id="RHEA:42292"/>
        <dbReference type="Rhea" id="RHEA-COMP:9685"/>
        <dbReference type="Rhea" id="RHEA-COMP:14125"/>
        <dbReference type="ChEBI" id="CHEBI:43474"/>
        <dbReference type="ChEBI" id="CHEBI:59918"/>
        <dbReference type="ChEBI" id="CHEBI:64479"/>
        <dbReference type="ChEBI" id="CHEBI:138651"/>
        <dbReference type="EC" id="2.3.1.274"/>
    </reaction>
</comment>
<dbReference type="HAMAP" id="MF_00019">
    <property type="entry name" value="PlsX"/>
    <property type="match status" value="1"/>
</dbReference>
<evidence type="ECO:0000256" key="5">
    <source>
        <dbReference type="ARBA" id="ARBA00023098"/>
    </source>
</evidence>
<evidence type="ECO:0000256" key="6">
    <source>
        <dbReference type="ARBA" id="ARBA00023209"/>
    </source>
</evidence>
<keyword evidence="7 10" id="KW-1208">Phospholipid metabolism</keyword>
<dbReference type="InterPro" id="IPR012281">
    <property type="entry name" value="Phospholipid_synth_PlsX-like"/>
</dbReference>
<dbReference type="PANTHER" id="PTHR30100:SF1">
    <property type="entry name" value="PHOSPHATE ACYLTRANSFERASE"/>
    <property type="match status" value="1"/>
</dbReference>
<keyword evidence="2 10" id="KW-0963">Cytoplasm</keyword>
<dbReference type="EC" id="2.3.1.274" evidence="8 10"/>
<comment type="pathway">
    <text evidence="10">Lipid metabolism; phospholipid metabolism.</text>
</comment>
<evidence type="ECO:0000256" key="10">
    <source>
        <dbReference type="HAMAP-Rule" id="MF_00019"/>
    </source>
</evidence>
<evidence type="ECO:0000256" key="1">
    <source>
        <dbReference type="ARBA" id="ARBA00001232"/>
    </source>
</evidence>
<dbReference type="RefSeq" id="WP_349136570.1">
    <property type="nucleotide sequence ID" value="NZ_JBBMFF010000248.1"/>
</dbReference>
<dbReference type="NCBIfam" id="TIGR00182">
    <property type="entry name" value="plsX"/>
    <property type="match status" value="1"/>
</dbReference>
<dbReference type="InterPro" id="IPR003664">
    <property type="entry name" value="FA_synthesis"/>
</dbReference>
<dbReference type="Proteomes" id="UP001491552">
    <property type="component" value="Unassembled WGS sequence"/>
</dbReference>
<keyword evidence="4 10" id="KW-0808">Transferase</keyword>
<evidence type="ECO:0000313" key="11">
    <source>
        <dbReference type="EMBL" id="MEQ2511868.1"/>
    </source>
</evidence>
<evidence type="ECO:0000256" key="9">
    <source>
        <dbReference type="ARBA" id="ARBA00046608"/>
    </source>
</evidence>
<dbReference type="EMBL" id="JBBMFF010000248">
    <property type="protein sequence ID" value="MEQ2511868.1"/>
    <property type="molecule type" value="Genomic_DNA"/>
</dbReference>
<dbReference type="SUPFAM" id="SSF53659">
    <property type="entry name" value="Isocitrate/Isopropylmalate dehydrogenase-like"/>
    <property type="match status" value="1"/>
</dbReference>
<accession>A0ABV1G8X3</accession>
<evidence type="ECO:0000256" key="7">
    <source>
        <dbReference type="ARBA" id="ARBA00023264"/>
    </source>
</evidence>
<evidence type="ECO:0000256" key="3">
    <source>
        <dbReference type="ARBA" id="ARBA00022516"/>
    </source>
</evidence>
<organism evidence="11 12">
    <name type="scientific">Faecousia intestinalis</name>
    <dbReference type="NCBI Taxonomy" id="3133167"/>
    <lineage>
        <taxon>Bacteria</taxon>
        <taxon>Bacillati</taxon>
        <taxon>Bacillota</taxon>
        <taxon>Clostridia</taxon>
        <taxon>Eubacteriales</taxon>
        <taxon>Oscillospiraceae</taxon>
        <taxon>Faecousia</taxon>
    </lineage>
</organism>
<comment type="similarity">
    <text evidence="10">Belongs to the PlsX family.</text>
</comment>
<evidence type="ECO:0000256" key="8">
    <source>
        <dbReference type="ARBA" id="ARBA00024069"/>
    </source>
</evidence>
<comment type="function">
    <text evidence="10">Catalyzes the reversible formation of acyl-phosphate (acyl-PO(4)) from acyl-[acyl-carrier-protein] (acyl-ACP). This enzyme utilizes acyl-ACP as fatty acyl donor, but not acyl-CoA.</text>
</comment>
<name>A0ABV1G8X3_9FIRM</name>
<evidence type="ECO:0000313" key="12">
    <source>
        <dbReference type="Proteomes" id="UP001491552"/>
    </source>
</evidence>
<keyword evidence="11" id="KW-0012">Acyltransferase</keyword>
<dbReference type="PANTHER" id="PTHR30100">
    <property type="entry name" value="FATTY ACID/PHOSPHOLIPID SYNTHESIS PROTEIN PLSX"/>
    <property type="match status" value="1"/>
</dbReference>
<dbReference type="PIRSF" id="PIRSF002465">
    <property type="entry name" value="Phsphlp_syn_PlsX"/>
    <property type="match status" value="1"/>
</dbReference>
<evidence type="ECO:0000256" key="4">
    <source>
        <dbReference type="ARBA" id="ARBA00022679"/>
    </source>
</evidence>
<reference evidence="11 12" key="1">
    <citation type="submission" date="2024-03" db="EMBL/GenBank/DDBJ databases">
        <title>Human intestinal bacterial collection.</title>
        <authorList>
            <person name="Pauvert C."/>
            <person name="Hitch T.C.A."/>
            <person name="Clavel T."/>
        </authorList>
    </citation>
    <scope>NUCLEOTIDE SEQUENCE [LARGE SCALE GENOMIC DNA]</scope>
    <source>
        <strain evidence="11 12">CLA-AA-H192</strain>
    </source>
</reference>